<keyword evidence="4" id="KW-0406">Ion transport</keyword>
<dbReference type="Proteomes" id="UP001224359">
    <property type="component" value="Unassembled WGS sequence"/>
</dbReference>
<dbReference type="Pfam" id="PF07885">
    <property type="entry name" value="Ion_trans_2"/>
    <property type="match status" value="1"/>
</dbReference>
<evidence type="ECO:0000256" key="1">
    <source>
        <dbReference type="ARBA" id="ARBA00004651"/>
    </source>
</evidence>
<dbReference type="InterPro" id="IPR003148">
    <property type="entry name" value="RCK_N"/>
</dbReference>
<dbReference type="RefSeq" id="WP_306978374.1">
    <property type="nucleotide sequence ID" value="NZ_JAUSTQ010000020.1"/>
</dbReference>
<feature type="domain" description="RCK N-terminal" evidence="3">
    <location>
        <begin position="113"/>
        <end position="239"/>
    </location>
</feature>
<evidence type="ECO:0000313" key="5">
    <source>
        <dbReference type="Proteomes" id="UP001224359"/>
    </source>
</evidence>
<dbReference type="SUPFAM" id="SSF116726">
    <property type="entry name" value="TrkA C-terminal domain-like"/>
    <property type="match status" value="1"/>
</dbReference>
<dbReference type="PANTHER" id="PTHR43833">
    <property type="entry name" value="POTASSIUM CHANNEL PROTEIN 2-RELATED-RELATED"/>
    <property type="match status" value="1"/>
</dbReference>
<evidence type="ECO:0000259" key="3">
    <source>
        <dbReference type="PROSITE" id="PS51201"/>
    </source>
</evidence>
<dbReference type="InterPro" id="IPR036721">
    <property type="entry name" value="RCK_C_sf"/>
</dbReference>
<protein>
    <submittedName>
        <fullName evidence="4">Voltage-gated potassium channel</fullName>
    </submittedName>
</protein>
<feature type="transmembrane region" description="Helical" evidence="2">
    <location>
        <begin position="12"/>
        <end position="35"/>
    </location>
</feature>
<sequence>MLYRFVRFYFHIPIFLRLLLTVLCIMLLFGTIMYWAEPQEFTTWFDGVWFAFITGATVGYGDFVPETVLGQLLTILLILAGGGLLTFYMVTLSSGAIKREDDYKKGEVAFHGEEHMIIVGWNERTRRLIELIETQYGKQTDLVLIDETLEEDPVNHTNVHFIHDDPTIDDTWEKANLSKADKVIVTADQTKIEKEADVHTILVILTVRGLNYEIPILGEILTEKQKRNAERAGATEVICSNETTSTLFYHELTGNEYVKAFDYVMALLSQQQFIIDSVYDEWINQSILELSEITKQDGRLLLGYIRNDEIKINPDPNERLQEDDQVIMTKTLLE</sequence>
<dbReference type="InterPro" id="IPR050721">
    <property type="entry name" value="Trk_Ktr_HKT_K-transport"/>
</dbReference>
<keyword evidence="2" id="KW-0812">Transmembrane</keyword>
<evidence type="ECO:0000313" key="4">
    <source>
        <dbReference type="EMBL" id="MDQ0160845.1"/>
    </source>
</evidence>
<dbReference type="Gene3D" id="3.30.70.1450">
    <property type="entry name" value="Regulator of K+ conductance, C-terminal domain"/>
    <property type="match status" value="1"/>
</dbReference>
<keyword evidence="4" id="KW-0813">Transport</keyword>
<proteinExistence type="predicted"/>
<dbReference type="PANTHER" id="PTHR43833:SF9">
    <property type="entry name" value="POTASSIUM CHANNEL PROTEIN YUGO-RELATED"/>
    <property type="match status" value="1"/>
</dbReference>
<keyword evidence="2" id="KW-1133">Transmembrane helix</keyword>
<comment type="caution">
    <text evidence="4">The sequence shown here is derived from an EMBL/GenBank/DDBJ whole genome shotgun (WGS) entry which is preliminary data.</text>
</comment>
<feature type="transmembrane region" description="Helical" evidence="2">
    <location>
        <begin position="41"/>
        <end position="60"/>
    </location>
</feature>
<feature type="transmembrane region" description="Helical" evidence="2">
    <location>
        <begin position="72"/>
        <end position="90"/>
    </location>
</feature>
<dbReference type="Gene3D" id="1.10.287.70">
    <property type="match status" value="1"/>
</dbReference>
<organism evidence="4 5">
    <name type="scientific">Alkalibacillus salilacus</name>
    <dbReference type="NCBI Taxonomy" id="284582"/>
    <lineage>
        <taxon>Bacteria</taxon>
        <taxon>Bacillati</taxon>
        <taxon>Bacillota</taxon>
        <taxon>Bacilli</taxon>
        <taxon>Bacillales</taxon>
        <taxon>Bacillaceae</taxon>
        <taxon>Alkalibacillus</taxon>
    </lineage>
</organism>
<gene>
    <name evidence="4" type="ORF">J2S77_002852</name>
</gene>
<reference evidence="4 5" key="1">
    <citation type="submission" date="2023-07" db="EMBL/GenBank/DDBJ databases">
        <title>Genomic Encyclopedia of Type Strains, Phase IV (KMG-IV): sequencing the most valuable type-strain genomes for metagenomic binning, comparative biology and taxonomic classification.</title>
        <authorList>
            <person name="Goeker M."/>
        </authorList>
    </citation>
    <scope>NUCLEOTIDE SEQUENCE [LARGE SCALE GENOMIC DNA]</scope>
    <source>
        <strain evidence="4 5">DSM 16460</strain>
    </source>
</reference>
<keyword evidence="2" id="KW-0472">Membrane</keyword>
<dbReference type="PROSITE" id="PS51201">
    <property type="entry name" value="RCK_N"/>
    <property type="match status" value="1"/>
</dbReference>
<dbReference type="InterPro" id="IPR013099">
    <property type="entry name" value="K_chnl_dom"/>
</dbReference>
<dbReference type="InterPro" id="IPR036291">
    <property type="entry name" value="NAD(P)-bd_dom_sf"/>
</dbReference>
<dbReference type="Gene3D" id="3.40.50.720">
    <property type="entry name" value="NAD(P)-binding Rossmann-like Domain"/>
    <property type="match status" value="1"/>
</dbReference>
<accession>A0ABT9VJ73</accession>
<name>A0ABT9VJ73_9BACI</name>
<dbReference type="Pfam" id="PF02254">
    <property type="entry name" value="TrkA_N"/>
    <property type="match status" value="1"/>
</dbReference>
<comment type="subcellular location">
    <subcellularLocation>
        <location evidence="1">Cell membrane</location>
        <topology evidence="1">Multi-pass membrane protein</topology>
    </subcellularLocation>
</comment>
<keyword evidence="5" id="KW-1185">Reference proteome</keyword>
<evidence type="ECO:0000256" key="2">
    <source>
        <dbReference type="SAM" id="Phobius"/>
    </source>
</evidence>
<keyword evidence="4" id="KW-0407">Ion channel</keyword>
<dbReference type="GO" id="GO:0034220">
    <property type="term" value="P:monoatomic ion transmembrane transport"/>
    <property type="evidence" value="ECO:0007669"/>
    <property type="project" value="UniProtKB-KW"/>
</dbReference>
<dbReference type="SUPFAM" id="SSF51735">
    <property type="entry name" value="NAD(P)-binding Rossmann-fold domains"/>
    <property type="match status" value="1"/>
</dbReference>
<dbReference type="SUPFAM" id="SSF81324">
    <property type="entry name" value="Voltage-gated potassium channels"/>
    <property type="match status" value="1"/>
</dbReference>
<dbReference type="EMBL" id="JAUSTQ010000020">
    <property type="protein sequence ID" value="MDQ0160845.1"/>
    <property type="molecule type" value="Genomic_DNA"/>
</dbReference>